<feature type="transmembrane region" description="Helical" evidence="2">
    <location>
        <begin position="140"/>
        <end position="157"/>
    </location>
</feature>
<feature type="transmembrane region" description="Helical" evidence="2">
    <location>
        <begin position="101"/>
        <end position="120"/>
    </location>
</feature>
<comment type="caution">
    <text evidence="3">The sequence shown here is derived from an EMBL/GenBank/DDBJ whole genome shotgun (WGS) entry which is preliminary data.</text>
</comment>
<keyword evidence="2" id="KW-0472">Membrane</keyword>
<dbReference type="EMBL" id="RBKV01000001">
    <property type="protein sequence ID" value="RKR95530.1"/>
    <property type="molecule type" value="Genomic_DNA"/>
</dbReference>
<reference evidence="3 4" key="1">
    <citation type="submission" date="2018-10" db="EMBL/GenBank/DDBJ databases">
        <title>Sequencing the genomes of 1000 actinobacteria strains.</title>
        <authorList>
            <person name="Klenk H.-P."/>
        </authorList>
    </citation>
    <scope>NUCLEOTIDE SEQUENCE [LARGE SCALE GENOMIC DNA]</scope>
    <source>
        <strain evidence="3 4">DSM 44343</strain>
    </source>
</reference>
<organism evidence="3 4">
    <name type="scientific">Williamsia marianensis</name>
    <dbReference type="NCBI Taxonomy" id="85044"/>
    <lineage>
        <taxon>Bacteria</taxon>
        <taxon>Bacillati</taxon>
        <taxon>Actinomycetota</taxon>
        <taxon>Actinomycetes</taxon>
        <taxon>Mycobacteriales</taxon>
        <taxon>Nocardiaceae</taxon>
        <taxon>Williamsia</taxon>
    </lineage>
</organism>
<feature type="transmembrane region" description="Helical" evidence="2">
    <location>
        <begin position="6"/>
        <end position="25"/>
    </location>
</feature>
<gene>
    <name evidence="3" type="ORF">DFJ75_2352</name>
</gene>
<keyword evidence="2" id="KW-1133">Transmembrane helix</keyword>
<feature type="transmembrane region" description="Helical" evidence="2">
    <location>
        <begin position="67"/>
        <end position="89"/>
    </location>
</feature>
<evidence type="ECO:0000313" key="3">
    <source>
        <dbReference type="EMBL" id="RKR95530.1"/>
    </source>
</evidence>
<sequence length="188" mass="19422">MDQSAFYGVVAATNFTLLGLWWVAVKDRDDLTGRDGRGSNLAYLVSLQFVVAAAVSLFAQVAPEITAVWRTGFSIAGLIGAIGIAMLAVQFRTHTEAKVMPLVLGCAGVPLYVLVFVVALFPDVVGAMNLSLSPIEAEGLLLSIIVVLGVQEAWFVSMTPSRAPAADDGAGEAGPTGTTVPGAAATGR</sequence>
<dbReference type="Proteomes" id="UP000274762">
    <property type="component" value="Unassembled WGS sequence"/>
</dbReference>
<dbReference type="AlphaFoldDB" id="A0A495K2P1"/>
<dbReference type="RefSeq" id="WP_174548736.1">
    <property type="nucleotide sequence ID" value="NZ_CBCRXS010000002.1"/>
</dbReference>
<protein>
    <submittedName>
        <fullName evidence="3">Uncharacterized protein</fullName>
    </submittedName>
</protein>
<evidence type="ECO:0000313" key="4">
    <source>
        <dbReference type="Proteomes" id="UP000274762"/>
    </source>
</evidence>
<evidence type="ECO:0000256" key="1">
    <source>
        <dbReference type="SAM" id="MobiDB-lite"/>
    </source>
</evidence>
<name>A0A495K2P1_WILMA</name>
<feature type="transmembrane region" description="Helical" evidence="2">
    <location>
        <begin position="41"/>
        <end position="61"/>
    </location>
</feature>
<proteinExistence type="predicted"/>
<accession>A0A495K2P1</accession>
<keyword evidence="2" id="KW-0812">Transmembrane</keyword>
<evidence type="ECO:0000256" key="2">
    <source>
        <dbReference type="SAM" id="Phobius"/>
    </source>
</evidence>
<feature type="region of interest" description="Disordered" evidence="1">
    <location>
        <begin position="164"/>
        <end position="188"/>
    </location>
</feature>